<keyword evidence="3" id="KW-1185">Reference proteome</keyword>
<name>A0A1M6A8R1_9VIBR</name>
<dbReference type="EMBL" id="FQXZ01000039">
    <property type="protein sequence ID" value="SHI32855.1"/>
    <property type="molecule type" value="Genomic_DNA"/>
</dbReference>
<evidence type="ECO:0000313" key="2">
    <source>
        <dbReference type="EMBL" id="SHI32855.1"/>
    </source>
</evidence>
<dbReference type="STRING" id="1216006.VA7868_03513"/>
<dbReference type="AlphaFoldDB" id="A0A1M6A8R1"/>
<dbReference type="Proteomes" id="UP000184608">
    <property type="component" value="Unassembled WGS sequence"/>
</dbReference>
<feature type="domain" description="Tyrosine specific protein phosphatases" evidence="1">
    <location>
        <begin position="102"/>
        <end position="167"/>
    </location>
</feature>
<dbReference type="RefSeq" id="WP_073605119.1">
    <property type="nucleotide sequence ID" value="NZ_FQXZ01000039.1"/>
</dbReference>
<dbReference type="PROSITE" id="PS50056">
    <property type="entry name" value="TYR_PHOSPHATASE_2"/>
    <property type="match status" value="1"/>
</dbReference>
<organism evidence="2 3">
    <name type="scientific">Vibrio aerogenes CECT 7868</name>
    <dbReference type="NCBI Taxonomy" id="1216006"/>
    <lineage>
        <taxon>Bacteria</taxon>
        <taxon>Pseudomonadati</taxon>
        <taxon>Pseudomonadota</taxon>
        <taxon>Gammaproteobacteria</taxon>
        <taxon>Vibrionales</taxon>
        <taxon>Vibrionaceae</taxon>
        <taxon>Vibrio</taxon>
    </lineage>
</organism>
<protein>
    <submittedName>
        <fullName evidence="2">Dual specificity phosphatase, catalytic domain</fullName>
    </submittedName>
</protein>
<dbReference type="Gene3D" id="3.90.190.10">
    <property type="entry name" value="Protein tyrosine phosphatase superfamily"/>
    <property type="match status" value="1"/>
</dbReference>
<dbReference type="InterPro" id="IPR000387">
    <property type="entry name" value="Tyr_Pase_dom"/>
</dbReference>
<evidence type="ECO:0000313" key="3">
    <source>
        <dbReference type="Proteomes" id="UP000184608"/>
    </source>
</evidence>
<dbReference type="SUPFAM" id="SSF52799">
    <property type="entry name" value="(Phosphotyrosine protein) phosphatases II"/>
    <property type="match status" value="1"/>
</dbReference>
<sequence length="215" mass="23846">MSQVKHYPRPLISLIQADIPHWHVDLYIGESAGVSNPELLNEFGIKVVLNCAVNLEVNMVTQPEANVSEGVFDYGSGPVRYYKVGLIDGPGNTPEMMLAGYLMLKGALEQTLPEKPSYKVREKGNVLVNCRGGRSRSVTVVAIFLHLEFPDLYPTLMSAITHIRKTRELHPDEWFETPKPMLIELAEATVSMVKMLRQNGCLPAPESSLAEAEAN</sequence>
<accession>A0A1M6A8R1</accession>
<dbReference type="InterPro" id="IPR029021">
    <property type="entry name" value="Prot-tyrosine_phosphatase-like"/>
</dbReference>
<evidence type="ECO:0000259" key="1">
    <source>
        <dbReference type="PROSITE" id="PS50056"/>
    </source>
</evidence>
<proteinExistence type="predicted"/>
<gene>
    <name evidence="2" type="ORF">VA7868_03513</name>
</gene>
<reference evidence="2 3" key="1">
    <citation type="submission" date="2016-11" db="EMBL/GenBank/DDBJ databases">
        <authorList>
            <person name="Jaros S."/>
            <person name="Januszkiewicz K."/>
            <person name="Wedrychowicz H."/>
        </authorList>
    </citation>
    <scope>NUCLEOTIDE SEQUENCE [LARGE SCALE GENOMIC DNA]</scope>
    <source>
        <strain evidence="2 3">CECT 7868</strain>
    </source>
</reference>